<dbReference type="GO" id="GO:0005840">
    <property type="term" value="C:ribosome"/>
    <property type="evidence" value="ECO:0007669"/>
    <property type="project" value="UniProtKB-KW"/>
</dbReference>
<sequence length="47" mass="5392">MKGTTSMGRMGRGKTHITCRRCGRHSYNIRKKFCAACGYGKTPRRRD</sequence>
<dbReference type="NCBIfam" id="NF003214">
    <property type="entry name" value="PRK04179.1"/>
    <property type="match status" value="1"/>
</dbReference>
<dbReference type="InterPro" id="IPR018267">
    <property type="entry name" value="Ribosomal_eL37_CS"/>
</dbReference>
<keyword evidence="7 10" id="KW-0694">RNA-binding</keyword>
<keyword evidence="8 10" id="KW-0689">Ribosomal protein</keyword>
<evidence type="ECO:0000256" key="6">
    <source>
        <dbReference type="ARBA" id="ARBA00022833"/>
    </source>
</evidence>
<dbReference type="EMBL" id="QNVH01000048">
    <property type="protein sequence ID" value="TDA38055.1"/>
    <property type="molecule type" value="Genomic_DNA"/>
</dbReference>
<name>A0A523BAV7_9CREN</name>
<dbReference type="GO" id="GO:0008270">
    <property type="term" value="F:zinc ion binding"/>
    <property type="evidence" value="ECO:0007669"/>
    <property type="project" value="UniProtKB-KW"/>
</dbReference>
<comment type="function">
    <text evidence="1">Binds to the 23S rRNA.</text>
</comment>
<dbReference type="AlphaFoldDB" id="A0A523BAV7"/>
<dbReference type="GO" id="GO:0019843">
    <property type="term" value="F:rRNA binding"/>
    <property type="evidence" value="ECO:0007669"/>
    <property type="project" value="UniProtKB-KW"/>
</dbReference>
<keyword evidence="6 10" id="KW-0862">Zinc</keyword>
<evidence type="ECO:0000256" key="5">
    <source>
        <dbReference type="ARBA" id="ARBA00022771"/>
    </source>
</evidence>
<evidence type="ECO:0000256" key="7">
    <source>
        <dbReference type="ARBA" id="ARBA00022884"/>
    </source>
</evidence>
<keyword evidence="5" id="KW-0863">Zinc-finger</keyword>
<reference evidence="11 12" key="1">
    <citation type="journal article" date="2019" name="Nat. Microbiol.">
        <title>Expanding anaerobic alkane metabolism in the domain of Archaea.</title>
        <authorList>
            <person name="Wang Y."/>
            <person name="Wegener G."/>
            <person name="Hou J."/>
            <person name="Wang F."/>
            <person name="Xiao X."/>
        </authorList>
    </citation>
    <scope>NUCLEOTIDE SEQUENCE [LARGE SCALE GENOMIC DNA]</scope>
    <source>
        <strain evidence="11">WYZ-LMO10</strain>
    </source>
</reference>
<protein>
    <recommendedName>
        <fullName evidence="10">Ribosomal protein L37e</fullName>
    </recommendedName>
</protein>
<dbReference type="Proteomes" id="UP000315399">
    <property type="component" value="Unassembled WGS sequence"/>
</dbReference>
<organism evidence="11 12">
    <name type="scientific">Thermoproteota archaeon</name>
    <dbReference type="NCBI Taxonomy" id="2056631"/>
    <lineage>
        <taxon>Archaea</taxon>
        <taxon>Thermoproteota</taxon>
    </lineage>
</organism>
<evidence type="ECO:0000256" key="1">
    <source>
        <dbReference type="ARBA" id="ARBA00003058"/>
    </source>
</evidence>
<evidence type="ECO:0000256" key="10">
    <source>
        <dbReference type="RuleBase" id="RU000576"/>
    </source>
</evidence>
<evidence type="ECO:0000313" key="12">
    <source>
        <dbReference type="Proteomes" id="UP000315399"/>
    </source>
</evidence>
<dbReference type="SUPFAM" id="SSF57829">
    <property type="entry name" value="Zn-binding ribosomal proteins"/>
    <property type="match status" value="1"/>
</dbReference>
<dbReference type="Gene3D" id="2.20.25.30">
    <property type="match status" value="1"/>
</dbReference>
<dbReference type="Pfam" id="PF01907">
    <property type="entry name" value="Ribosomal_L37e"/>
    <property type="match status" value="1"/>
</dbReference>
<dbReference type="InterPro" id="IPR001569">
    <property type="entry name" value="Ribosomal_eL37"/>
</dbReference>
<dbReference type="GO" id="GO:0003735">
    <property type="term" value="F:structural constituent of ribosome"/>
    <property type="evidence" value="ECO:0007669"/>
    <property type="project" value="InterPro"/>
</dbReference>
<dbReference type="PROSITE" id="PS01077">
    <property type="entry name" value="RIBOSOMAL_L37E"/>
    <property type="match status" value="1"/>
</dbReference>
<keyword evidence="4 10" id="KW-0699">rRNA-binding</keyword>
<dbReference type="InterPro" id="IPR011332">
    <property type="entry name" value="Ribosomal_zn-bd"/>
</dbReference>
<dbReference type="GO" id="GO:0006412">
    <property type="term" value="P:translation"/>
    <property type="evidence" value="ECO:0007669"/>
    <property type="project" value="InterPro"/>
</dbReference>
<dbReference type="GO" id="GO:1990904">
    <property type="term" value="C:ribonucleoprotein complex"/>
    <property type="evidence" value="ECO:0007669"/>
    <property type="project" value="UniProtKB-KW"/>
</dbReference>
<dbReference type="InterPro" id="IPR011331">
    <property type="entry name" value="Ribosomal_eL37/eL43"/>
</dbReference>
<evidence type="ECO:0000256" key="8">
    <source>
        <dbReference type="ARBA" id="ARBA00022980"/>
    </source>
</evidence>
<evidence type="ECO:0000256" key="9">
    <source>
        <dbReference type="ARBA" id="ARBA00023274"/>
    </source>
</evidence>
<comment type="caution">
    <text evidence="11">The sequence shown here is derived from an EMBL/GenBank/DDBJ whole genome shotgun (WGS) entry which is preliminary data.</text>
</comment>
<evidence type="ECO:0000256" key="2">
    <source>
        <dbReference type="ARBA" id="ARBA00009805"/>
    </source>
</evidence>
<evidence type="ECO:0000256" key="3">
    <source>
        <dbReference type="ARBA" id="ARBA00022723"/>
    </source>
</evidence>
<evidence type="ECO:0000256" key="4">
    <source>
        <dbReference type="ARBA" id="ARBA00022730"/>
    </source>
</evidence>
<comment type="function">
    <text evidence="10">Component of the large ribosomal subunit. The ribosome is a large ribonucleoprotein complex responsible for the synthesis of proteins in the cell.</text>
</comment>
<keyword evidence="3 10" id="KW-0479">Metal-binding</keyword>
<evidence type="ECO:0000313" key="11">
    <source>
        <dbReference type="EMBL" id="TDA38055.1"/>
    </source>
</evidence>
<keyword evidence="9 10" id="KW-0687">Ribonucleoprotein</keyword>
<proteinExistence type="inferred from homology"/>
<comment type="similarity">
    <text evidence="2 10">Belongs to the eukaryotic ribosomal protein eL37 family.</text>
</comment>
<accession>A0A523BAV7</accession>
<gene>
    <name evidence="11" type="ORF">DSO08_04810</name>
</gene>